<protein>
    <submittedName>
        <fullName evidence="3">Excinuclease ABC subunit C</fullName>
    </submittedName>
</protein>
<dbReference type="InterPro" id="IPR050190">
    <property type="entry name" value="UPF0213_domain"/>
</dbReference>
<dbReference type="AlphaFoldDB" id="A0A0G0WJ52"/>
<proteinExistence type="inferred from homology"/>
<dbReference type="InterPro" id="IPR035901">
    <property type="entry name" value="GIY-YIG_endonuc_sf"/>
</dbReference>
<feature type="domain" description="GIY-YIG" evidence="2">
    <location>
        <begin position="1"/>
        <end position="75"/>
    </location>
</feature>
<evidence type="ECO:0000256" key="1">
    <source>
        <dbReference type="ARBA" id="ARBA00007435"/>
    </source>
</evidence>
<reference evidence="3 4" key="1">
    <citation type="journal article" date="2015" name="Nature">
        <title>rRNA introns, odd ribosomes, and small enigmatic genomes across a large radiation of phyla.</title>
        <authorList>
            <person name="Brown C.T."/>
            <person name="Hug L.A."/>
            <person name="Thomas B.C."/>
            <person name="Sharon I."/>
            <person name="Castelle C.J."/>
            <person name="Singh A."/>
            <person name="Wilkins M.J."/>
            <person name="Williams K.H."/>
            <person name="Banfield J.F."/>
        </authorList>
    </citation>
    <scope>NUCLEOTIDE SEQUENCE [LARGE SCALE GENOMIC DNA]</scope>
</reference>
<evidence type="ECO:0000259" key="2">
    <source>
        <dbReference type="PROSITE" id="PS50164"/>
    </source>
</evidence>
<dbReference type="PANTHER" id="PTHR34477:SF5">
    <property type="entry name" value="BSL5627 PROTEIN"/>
    <property type="match status" value="1"/>
</dbReference>
<dbReference type="SMART" id="SM00465">
    <property type="entry name" value="GIYc"/>
    <property type="match status" value="1"/>
</dbReference>
<dbReference type="PROSITE" id="PS50164">
    <property type="entry name" value="GIY_YIG"/>
    <property type="match status" value="1"/>
</dbReference>
<dbReference type="PANTHER" id="PTHR34477">
    <property type="entry name" value="UPF0213 PROTEIN YHBQ"/>
    <property type="match status" value="1"/>
</dbReference>
<comment type="caution">
    <text evidence="3">The sequence shown here is derived from an EMBL/GenBank/DDBJ whole genome shotgun (WGS) entry which is preliminary data.</text>
</comment>
<gene>
    <name evidence="3" type="ORF">UU67_C0038G0017</name>
</gene>
<accession>A0A0G0WJ52</accession>
<dbReference type="Proteomes" id="UP000034753">
    <property type="component" value="Unassembled WGS sequence"/>
</dbReference>
<dbReference type="SUPFAM" id="SSF82771">
    <property type="entry name" value="GIY-YIG endonuclease"/>
    <property type="match status" value="1"/>
</dbReference>
<evidence type="ECO:0000313" key="3">
    <source>
        <dbReference type="EMBL" id="KKS12900.1"/>
    </source>
</evidence>
<sequence length="90" mass="10881">MLYYVYILTNKSNTLYVGVTNNLQRRLYEHTTRKNHFTSKYNINKLIYYEEFAEALDAIRAEKKIKGWTRKKKIDLIKTINPEFENLLKC</sequence>
<dbReference type="InterPro" id="IPR000305">
    <property type="entry name" value="GIY-YIG_endonuc"/>
</dbReference>
<dbReference type="EMBL" id="LCBN01000038">
    <property type="protein sequence ID" value="KKS12900.1"/>
    <property type="molecule type" value="Genomic_DNA"/>
</dbReference>
<organism evidence="3 4">
    <name type="scientific">Candidatus Daviesbacteria bacterium GW2011_GWB1_41_5</name>
    <dbReference type="NCBI Taxonomy" id="1618429"/>
    <lineage>
        <taxon>Bacteria</taxon>
        <taxon>Candidatus Daviesiibacteriota</taxon>
    </lineage>
</organism>
<comment type="similarity">
    <text evidence="1">Belongs to the UPF0213 family.</text>
</comment>
<dbReference type="CDD" id="cd10448">
    <property type="entry name" value="GIY-YIG_unchar_3"/>
    <property type="match status" value="1"/>
</dbReference>
<dbReference type="Pfam" id="PF01541">
    <property type="entry name" value="GIY-YIG"/>
    <property type="match status" value="1"/>
</dbReference>
<name>A0A0G0WJ52_9BACT</name>
<evidence type="ECO:0000313" key="4">
    <source>
        <dbReference type="Proteomes" id="UP000034753"/>
    </source>
</evidence>
<dbReference type="Gene3D" id="3.40.1440.10">
    <property type="entry name" value="GIY-YIG endonuclease"/>
    <property type="match status" value="1"/>
</dbReference>